<dbReference type="Pfam" id="PF14373">
    <property type="entry name" value="Imm_superinfect"/>
    <property type="match status" value="1"/>
</dbReference>
<dbReference type="RefSeq" id="WP_064982465.1">
    <property type="nucleotide sequence ID" value="NZ_LZLC01000160.1"/>
</dbReference>
<sequence>MEFLFLLALYFVPTFVVFARRVQTPGPTIVINIFLGWTFIGWVVALAMAFGAATKPLPPLPPKPVEPIPPLQ</sequence>
<dbReference type="Proteomes" id="UP000093898">
    <property type="component" value="Unassembled WGS sequence"/>
</dbReference>
<dbReference type="EMBL" id="LZLC01000160">
    <property type="protein sequence ID" value="OBJ40288.1"/>
    <property type="molecule type" value="Genomic_DNA"/>
</dbReference>
<organism evidence="2 3">
    <name type="scientific">Mycolicibacterium mucogenicum</name>
    <name type="common">Mycobacterium mucogenicum</name>
    <dbReference type="NCBI Taxonomy" id="56689"/>
    <lineage>
        <taxon>Bacteria</taxon>
        <taxon>Bacillati</taxon>
        <taxon>Actinomycetota</taxon>
        <taxon>Actinomycetes</taxon>
        <taxon>Mycobacteriales</taxon>
        <taxon>Mycobacteriaceae</taxon>
        <taxon>Mycolicibacterium</taxon>
    </lineage>
</organism>
<proteinExistence type="predicted"/>
<keyword evidence="1" id="KW-0472">Membrane</keyword>
<name>A0A1A3GY39_MYCMU</name>
<dbReference type="AlphaFoldDB" id="A0A1A3GY39"/>
<protein>
    <recommendedName>
        <fullName evidence="4">Superinfection immunity protein</fullName>
    </recommendedName>
</protein>
<keyword evidence="1" id="KW-0812">Transmembrane</keyword>
<comment type="caution">
    <text evidence="2">The sequence shown here is derived from an EMBL/GenBank/DDBJ whole genome shotgun (WGS) entry which is preliminary data.</text>
</comment>
<reference evidence="2 3" key="1">
    <citation type="submission" date="2016-06" db="EMBL/GenBank/DDBJ databases">
        <authorList>
            <person name="Kjaerup R.B."/>
            <person name="Dalgaard T.S."/>
            <person name="Juul-Madsen H.R."/>
        </authorList>
    </citation>
    <scope>NUCLEOTIDE SEQUENCE [LARGE SCALE GENOMIC DNA]</scope>
    <source>
        <strain evidence="2 3">1127319.6</strain>
    </source>
</reference>
<dbReference type="OrthoDB" id="9814116at2"/>
<accession>A0A1A3GY39</accession>
<evidence type="ECO:0000313" key="3">
    <source>
        <dbReference type="Proteomes" id="UP000093898"/>
    </source>
</evidence>
<keyword evidence="1" id="KW-1133">Transmembrane helix</keyword>
<evidence type="ECO:0000256" key="1">
    <source>
        <dbReference type="SAM" id="Phobius"/>
    </source>
</evidence>
<evidence type="ECO:0008006" key="4">
    <source>
        <dbReference type="Google" id="ProtNLM"/>
    </source>
</evidence>
<feature type="transmembrane region" description="Helical" evidence="1">
    <location>
        <begin position="29"/>
        <end position="53"/>
    </location>
</feature>
<evidence type="ECO:0000313" key="2">
    <source>
        <dbReference type="EMBL" id="OBJ40288.1"/>
    </source>
</evidence>
<gene>
    <name evidence="2" type="ORF">A5630_25390</name>
</gene>
<dbReference type="InterPro" id="IPR016410">
    <property type="entry name" value="Phage_imm"/>
</dbReference>